<keyword evidence="3" id="KW-0274">FAD</keyword>
<keyword evidence="6" id="KW-1133">Transmembrane helix</keyword>
<keyword evidence="4" id="KW-0560">Oxidoreductase</keyword>
<evidence type="ECO:0000313" key="8">
    <source>
        <dbReference type="EMBL" id="KUF20443.1"/>
    </source>
</evidence>
<dbReference type="Proteomes" id="UP000054804">
    <property type="component" value="Unassembled WGS sequence"/>
</dbReference>
<organism evidence="8 9">
    <name type="scientific">Streptomyces silvensis</name>
    <dbReference type="NCBI Taxonomy" id="1765722"/>
    <lineage>
        <taxon>Bacteria</taxon>
        <taxon>Bacillati</taxon>
        <taxon>Actinomycetota</taxon>
        <taxon>Actinomycetes</taxon>
        <taxon>Kitasatosporales</taxon>
        <taxon>Streptomycetaceae</taxon>
        <taxon>Streptomyces</taxon>
    </lineage>
</organism>
<reference evidence="8 9" key="1">
    <citation type="submission" date="2015-12" db="EMBL/GenBank/DDBJ databases">
        <title>Draft genome sequence of Streptomyces silvensis ATCC 53525, a producer of novel hormone antagonists.</title>
        <authorList>
            <person name="Johnston C.W."/>
            <person name="Li Y."/>
            <person name="Magarvey N.A."/>
        </authorList>
    </citation>
    <scope>NUCLEOTIDE SEQUENCE [LARGE SCALE GENOMIC DNA]</scope>
    <source>
        <strain evidence="8 9">ATCC 53525</strain>
    </source>
</reference>
<dbReference type="InterPro" id="IPR036188">
    <property type="entry name" value="FAD/NAD-bd_sf"/>
</dbReference>
<dbReference type="Gene3D" id="3.50.50.60">
    <property type="entry name" value="FAD/NAD(P)-binding domain"/>
    <property type="match status" value="1"/>
</dbReference>
<evidence type="ECO:0000256" key="3">
    <source>
        <dbReference type="ARBA" id="ARBA00022827"/>
    </source>
</evidence>
<evidence type="ECO:0000313" key="9">
    <source>
        <dbReference type="Proteomes" id="UP000054804"/>
    </source>
</evidence>
<sequence>MRPRAPHDPTAESARKVTMPLLMGQVVVAGSSVGGLAAALAVARQRHRVTVLGERCSFVPPDAGVHLRPGDLEALGRLGVRLPGPGQAVSVRELRLLDGVTGEPLASVPAGPRQGRPHAVVADRDLRDLLRKACGDDPLICIRDDVSVVHYEQTGESLTVFLSSGERHRSDALIGADGVCSPVRLRLTGDAARLSPHATFHTSVTFDGLPETLIAELSARSAVTLWAGPGWQLVHYPAGGSRLGIVVTCAHDARSLVQGVRTSAARIHDRLPGLAVPAAELLARGADWRMWVWCDQERTPRWHEGRVVLTGAAVRPAFQYSLPAAFVAVDDAVLLGDVMDCDAADFPAAFRSYAAHRGRGGRAPGT</sequence>
<dbReference type="InterPro" id="IPR050493">
    <property type="entry name" value="FAD-dep_Monooxygenase_BioMet"/>
</dbReference>
<dbReference type="InterPro" id="IPR002938">
    <property type="entry name" value="FAD-bd"/>
</dbReference>
<evidence type="ECO:0000259" key="7">
    <source>
        <dbReference type="Pfam" id="PF01494"/>
    </source>
</evidence>
<accession>A0A0W7XC85</accession>
<comment type="caution">
    <text evidence="8">The sequence shown here is derived from an EMBL/GenBank/DDBJ whole genome shotgun (WGS) entry which is preliminary data.</text>
</comment>
<feature type="transmembrane region" description="Helical" evidence="6">
    <location>
        <begin position="21"/>
        <end position="43"/>
    </location>
</feature>
<feature type="domain" description="FAD-binding" evidence="7">
    <location>
        <begin position="25"/>
        <end position="314"/>
    </location>
</feature>
<keyword evidence="6" id="KW-0472">Membrane</keyword>
<dbReference type="PANTHER" id="PTHR13789:SF318">
    <property type="entry name" value="GERANYLGERANYL DIPHOSPHATE REDUCTASE"/>
    <property type="match status" value="1"/>
</dbReference>
<evidence type="ECO:0000256" key="1">
    <source>
        <dbReference type="ARBA" id="ARBA00001974"/>
    </source>
</evidence>
<comment type="cofactor">
    <cofactor evidence="1">
        <name>FAD</name>
        <dbReference type="ChEBI" id="CHEBI:57692"/>
    </cofactor>
</comment>
<name>A0A0W7XC85_9ACTN</name>
<dbReference type="EMBL" id="LOCL01000010">
    <property type="protein sequence ID" value="KUF20443.1"/>
    <property type="molecule type" value="Genomic_DNA"/>
</dbReference>
<dbReference type="Pfam" id="PF01494">
    <property type="entry name" value="FAD_binding_3"/>
    <property type="match status" value="1"/>
</dbReference>
<dbReference type="SUPFAM" id="SSF51905">
    <property type="entry name" value="FAD/NAD(P)-binding domain"/>
    <property type="match status" value="1"/>
</dbReference>
<protein>
    <recommendedName>
        <fullName evidence="7">FAD-binding domain-containing protein</fullName>
    </recommendedName>
</protein>
<dbReference type="AlphaFoldDB" id="A0A0W7XC85"/>
<evidence type="ECO:0000256" key="5">
    <source>
        <dbReference type="ARBA" id="ARBA00023033"/>
    </source>
</evidence>
<dbReference type="STRING" id="1765722.AT728_38855"/>
<gene>
    <name evidence="8" type="ORF">AT728_38855</name>
</gene>
<evidence type="ECO:0000256" key="2">
    <source>
        <dbReference type="ARBA" id="ARBA00022630"/>
    </source>
</evidence>
<proteinExistence type="predicted"/>
<keyword evidence="5" id="KW-0503">Monooxygenase</keyword>
<dbReference type="GO" id="GO:0004497">
    <property type="term" value="F:monooxygenase activity"/>
    <property type="evidence" value="ECO:0007669"/>
    <property type="project" value="UniProtKB-KW"/>
</dbReference>
<keyword evidence="2" id="KW-0285">Flavoprotein</keyword>
<dbReference type="PANTHER" id="PTHR13789">
    <property type="entry name" value="MONOOXYGENASE"/>
    <property type="match status" value="1"/>
</dbReference>
<dbReference type="GO" id="GO:0071949">
    <property type="term" value="F:FAD binding"/>
    <property type="evidence" value="ECO:0007669"/>
    <property type="project" value="InterPro"/>
</dbReference>
<keyword evidence="6" id="KW-0812">Transmembrane</keyword>
<evidence type="ECO:0000256" key="6">
    <source>
        <dbReference type="SAM" id="Phobius"/>
    </source>
</evidence>
<evidence type="ECO:0000256" key="4">
    <source>
        <dbReference type="ARBA" id="ARBA00023002"/>
    </source>
</evidence>
<dbReference type="PRINTS" id="PR00420">
    <property type="entry name" value="RNGMNOXGNASE"/>
</dbReference>
<keyword evidence="9" id="KW-1185">Reference proteome</keyword>